<keyword evidence="5" id="KW-1185">Reference proteome</keyword>
<proteinExistence type="predicted"/>
<sequence>MEGYRLLALSGSLRQRSYNTAAIKALRALAPDNVDIVIGRIGQLPLFNPDLEDDWIPALDDLKAQLAEASGLIIASPEYAHGISAPMKNALDWLVSGTEFPFKPVMLINTSPRAGHAQAALKEVITTMSGHLVEEAHVALPLLGSELDRRGIQADAALSGALLTGLKAFCAAIDAQPRDA</sequence>
<evidence type="ECO:0000259" key="3">
    <source>
        <dbReference type="Pfam" id="PF03358"/>
    </source>
</evidence>
<comment type="caution">
    <text evidence="4">The sequence shown here is derived from an EMBL/GenBank/DDBJ whole genome shotgun (WGS) entry which is preliminary data.</text>
</comment>
<dbReference type="RefSeq" id="WP_131483710.1">
    <property type="nucleotide sequence ID" value="NZ_SJDL01000043.1"/>
</dbReference>
<gene>
    <name evidence="4" type="ORF">EZI54_20285</name>
</gene>
<dbReference type="PANTHER" id="PTHR30543:SF21">
    <property type="entry name" value="NAD(P)H-DEPENDENT FMN REDUCTASE LOT6"/>
    <property type="match status" value="1"/>
</dbReference>
<dbReference type="PANTHER" id="PTHR30543">
    <property type="entry name" value="CHROMATE REDUCTASE"/>
    <property type="match status" value="1"/>
</dbReference>
<keyword evidence="2" id="KW-0285">Flavoprotein</keyword>
<dbReference type="Proteomes" id="UP000313645">
    <property type="component" value="Unassembled WGS sequence"/>
</dbReference>
<dbReference type="InterPro" id="IPR005025">
    <property type="entry name" value="FMN_Rdtase-like_dom"/>
</dbReference>
<dbReference type="InterPro" id="IPR050712">
    <property type="entry name" value="NAD(P)H-dep_reductase"/>
</dbReference>
<comment type="cofactor">
    <cofactor evidence="1">
        <name>FMN</name>
        <dbReference type="ChEBI" id="CHEBI:58210"/>
    </cofactor>
</comment>
<dbReference type="Gene3D" id="3.40.50.360">
    <property type="match status" value="1"/>
</dbReference>
<evidence type="ECO:0000313" key="5">
    <source>
        <dbReference type="Proteomes" id="UP000313645"/>
    </source>
</evidence>
<dbReference type="SUPFAM" id="SSF52218">
    <property type="entry name" value="Flavoproteins"/>
    <property type="match status" value="1"/>
</dbReference>
<feature type="domain" description="NADPH-dependent FMN reductase-like" evidence="3">
    <location>
        <begin position="5"/>
        <end position="140"/>
    </location>
</feature>
<accession>A0ABY1ZIT5</accession>
<organism evidence="4 5">
    <name type="scientific">Marinobacter halodurans</name>
    <dbReference type="NCBI Taxonomy" id="2528979"/>
    <lineage>
        <taxon>Bacteria</taxon>
        <taxon>Pseudomonadati</taxon>
        <taxon>Pseudomonadota</taxon>
        <taxon>Gammaproteobacteria</taxon>
        <taxon>Pseudomonadales</taxon>
        <taxon>Marinobacteraceae</taxon>
        <taxon>Marinobacter</taxon>
    </lineage>
</organism>
<dbReference type="Pfam" id="PF03358">
    <property type="entry name" value="FMN_red"/>
    <property type="match status" value="1"/>
</dbReference>
<reference evidence="4 5" key="1">
    <citation type="submission" date="2019-02" db="EMBL/GenBank/DDBJ databases">
        <title>Marinobacter halodurans sp. nov., a marine bacterium isolated from sea tidal flat.</title>
        <authorList>
            <person name="Yoo Y."/>
            <person name="Lee D.W."/>
            <person name="Kim B.S."/>
            <person name="Kim J.-J."/>
        </authorList>
    </citation>
    <scope>NUCLEOTIDE SEQUENCE [LARGE SCALE GENOMIC DNA]</scope>
    <source>
        <strain evidence="4 5">YJ-S3-2</strain>
    </source>
</reference>
<evidence type="ECO:0000313" key="4">
    <source>
        <dbReference type="EMBL" id="TBW49113.1"/>
    </source>
</evidence>
<keyword evidence="2" id="KW-0288">FMN</keyword>
<dbReference type="InterPro" id="IPR029039">
    <property type="entry name" value="Flavoprotein-like_sf"/>
</dbReference>
<name>A0ABY1ZIT5_9GAMM</name>
<evidence type="ECO:0000256" key="2">
    <source>
        <dbReference type="ARBA" id="ARBA00022643"/>
    </source>
</evidence>
<protein>
    <submittedName>
        <fullName evidence="4">NAD(P)H-dependent oxidoreductase</fullName>
    </submittedName>
</protein>
<dbReference type="EMBL" id="SJDL01000043">
    <property type="protein sequence ID" value="TBW49113.1"/>
    <property type="molecule type" value="Genomic_DNA"/>
</dbReference>
<evidence type="ECO:0000256" key="1">
    <source>
        <dbReference type="ARBA" id="ARBA00001917"/>
    </source>
</evidence>